<keyword evidence="3" id="KW-0560">Oxidoreductase</keyword>
<dbReference type="RefSeq" id="WP_271205299.1">
    <property type="nucleotide sequence ID" value="NZ_BSFK01000016.1"/>
</dbReference>
<evidence type="ECO:0000259" key="5">
    <source>
        <dbReference type="Pfam" id="PF00296"/>
    </source>
</evidence>
<proteinExistence type="predicted"/>
<keyword evidence="7" id="KW-1185">Reference proteome</keyword>
<reference evidence="6" key="2">
    <citation type="submission" date="2023-01" db="EMBL/GenBank/DDBJ databases">
        <authorList>
            <person name="Sun Q."/>
            <person name="Evtushenko L."/>
        </authorList>
    </citation>
    <scope>NUCLEOTIDE SEQUENCE</scope>
    <source>
        <strain evidence="6">VKM B-2555</strain>
    </source>
</reference>
<evidence type="ECO:0000256" key="3">
    <source>
        <dbReference type="ARBA" id="ARBA00023002"/>
    </source>
</evidence>
<dbReference type="Pfam" id="PF00296">
    <property type="entry name" value="Bac_luciferase"/>
    <property type="match status" value="1"/>
</dbReference>
<dbReference type="PANTHER" id="PTHR42847">
    <property type="entry name" value="ALKANESULFONATE MONOOXYGENASE"/>
    <property type="match status" value="1"/>
</dbReference>
<name>A0A9W6JJB9_9HYPH</name>
<dbReference type="Proteomes" id="UP001143364">
    <property type="component" value="Unassembled WGS sequence"/>
</dbReference>
<dbReference type="EMBL" id="BSFK01000016">
    <property type="protein sequence ID" value="GLK77451.1"/>
    <property type="molecule type" value="Genomic_DNA"/>
</dbReference>
<feature type="domain" description="Luciferase-like" evidence="5">
    <location>
        <begin position="49"/>
        <end position="308"/>
    </location>
</feature>
<keyword evidence="1" id="KW-0285">Flavoprotein</keyword>
<dbReference type="InterPro" id="IPR050172">
    <property type="entry name" value="SsuD_RutA_monooxygenase"/>
</dbReference>
<sequence>MATLVGGQAVEFYVINTRNPEPDSYWPDVKNITALSDRFDLDGILCFSSNDTLVDPWLTAQHVLASSRRLTPIIAVNPVYQHPITSAKMVSSLAYMYGRQVALNLITGAAARDREVLHDDVAHDDRYVRLTEYAELMRSLLWNASLTSFSGDFYNVSAAKILPHPPAHLLPTFMVAGHSAAAERTAAAVDAVRMRMLAPDLADATPAGPHRKGVHLGVVTRKTAAEAWTAARTHFPPEPDGEGVLEMTMETSDSAWKRKLYDQLRQRQPAHDGFWLEPFGQFQADCPYFVGSHDEVAEMLSSHVTQGVRWFILDMPSHEEEFENLDIVLNVLGARS</sequence>
<dbReference type="InterPro" id="IPR011251">
    <property type="entry name" value="Luciferase-like_dom"/>
</dbReference>
<dbReference type="AlphaFoldDB" id="A0A9W6JJB9"/>
<evidence type="ECO:0000313" key="7">
    <source>
        <dbReference type="Proteomes" id="UP001143364"/>
    </source>
</evidence>
<dbReference type="PANTHER" id="PTHR42847:SF4">
    <property type="entry name" value="ALKANESULFONATE MONOOXYGENASE-RELATED"/>
    <property type="match status" value="1"/>
</dbReference>
<dbReference type="GO" id="GO:0008726">
    <property type="term" value="F:alkanesulfonate monooxygenase activity"/>
    <property type="evidence" value="ECO:0007669"/>
    <property type="project" value="TreeGrafter"/>
</dbReference>
<gene>
    <name evidence="6" type="ORF">GCM10008171_27050</name>
</gene>
<evidence type="ECO:0000256" key="4">
    <source>
        <dbReference type="ARBA" id="ARBA00023033"/>
    </source>
</evidence>
<keyword evidence="4" id="KW-0503">Monooxygenase</keyword>
<evidence type="ECO:0000256" key="1">
    <source>
        <dbReference type="ARBA" id="ARBA00022630"/>
    </source>
</evidence>
<evidence type="ECO:0000256" key="2">
    <source>
        <dbReference type="ARBA" id="ARBA00022643"/>
    </source>
</evidence>
<evidence type="ECO:0000313" key="6">
    <source>
        <dbReference type="EMBL" id="GLK77451.1"/>
    </source>
</evidence>
<organism evidence="6 7">
    <name type="scientific">Methylopila jiangsuensis</name>
    <dbReference type="NCBI Taxonomy" id="586230"/>
    <lineage>
        <taxon>Bacteria</taxon>
        <taxon>Pseudomonadati</taxon>
        <taxon>Pseudomonadota</taxon>
        <taxon>Alphaproteobacteria</taxon>
        <taxon>Hyphomicrobiales</taxon>
        <taxon>Methylopilaceae</taxon>
        <taxon>Methylopila</taxon>
    </lineage>
</organism>
<keyword evidence="2" id="KW-0288">FMN</keyword>
<dbReference type="SUPFAM" id="SSF51679">
    <property type="entry name" value="Bacterial luciferase-like"/>
    <property type="match status" value="1"/>
</dbReference>
<dbReference type="Gene3D" id="3.20.20.30">
    <property type="entry name" value="Luciferase-like domain"/>
    <property type="match status" value="1"/>
</dbReference>
<dbReference type="InterPro" id="IPR036661">
    <property type="entry name" value="Luciferase-like_sf"/>
</dbReference>
<comment type="caution">
    <text evidence="6">The sequence shown here is derived from an EMBL/GenBank/DDBJ whole genome shotgun (WGS) entry which is preliminary data.</text>
</comment>
<reference evidence="6" key="1">
    <citation type="journal article" date="2014" name="Int. J. Syst. Evol. Microbiol.">
        <title>Complete genome sequence of Corynebacterium casei LMG S-19264T (=DSM 44701T), isolated from a smear-ripened cheese.</title>
        <authorList>
            <consortium name="US DOE Joint Genome Institute (JGI-PGF)"/>
            <person name="Walter F."/>
            <person name="Albersmeier A."/>
            <person name="Kalinowski J."/>
            <person name="Ruckert C."/>
        </authorList>
    </citation>
    <scope>NUCLEOTIDE SEQUENCE</scope>
    <source>
        <strain evidence="6">VKM B-2555</strain>
    </source>
</reference>
<protein>
    <submittedName>
        <fullName evidence="6">Oxidoreductase</fullName>
    </submittedName>
</protein>
<dbReference type="GO" id="GO:0046306">
    <property type="term" value="P:alkanesulfonate catabolic process"/>
    <property type="evidence" value="ECO:0007669"/>
    <property type="project" value="TreeGrafter"/>
</dbReference>
<accession>A0A9W6JJB9</accession>